<keyword evidence="1" id="KW-0472">Membrane</keyword>
<accession>A0A2Z2NTH0</accession>
<dbReference type="GO" id="GO:0042834">
    <property type="term" value="F:peptidoglycan binding"/>
    <property type="evidence" value="ECO:0007669"/>
    <property type="project" value="InterPro"/>
</dbReference>
<evidence type="ECO:0000313" key="3">
    <source>
        <dbReference type="EMBL" id="ASJ70414.1"/>
    </source>
</evidence>
<keyword evidence="3" id="KW-0131">Cell cycle</keyword>
<keyword evidence="1" id="KW-1133">Transmembrane helix</keyword>
<keyword evidence="3" id="KW-0132">Cell division</keyword>
<evidence type="ECO:0000259" key="2">
    <source>
        <dbReference type="PROSITE" id="PS51724"/>
    </source>
</evidence>
<reference evidence="3 4" key="1">
    <citation type="submission" date="2016-12" db="EMBL/GenBank/DDBJ databases">
        <authorList>
            <person name="Song W.-J."/>
            <person name="Kurnit D.M."/>
        </authorList>
    </citation>
    <scope>NUCLEOTIDE SEQUENCE [LARGE SCALE GENOMIC DNA]</scope>
    <source>
        <strain evidence="3 4">IMCC3135</strain>
    </source>
</reference>
<dbReference type="OrthoDB" id="8558195at2"/>
<protein>
    <submittedName>
        <fullName evidence="3">Cell division protein FtsN</fullName>
    </submittedName>
</protein>
<gene>
    <name evidence="3" type="primary">ftsN</name>
    <name evidence="3" type="ORF">IMCC3135_01475</name>
</gene>
<dbReference type="PROSITE" id="PS51724">
    <property type="entry name" value="SPOR"/>
    <property type="match status" value="1"/>
</dbReference>
<feature type="domain" description="SPOR" evidence="2">
    <location>
        <begin position="126"/>
        <end position="206"/>
    </location>
</feature>
<keyword evidence="1" id="KW-0812">Transmembrane</keyword>
<dbReference type="EMBL" id="CP018632">
    <property type="protein sequence ID" value="ASJ70414.1"/>
    <property type="molecule type" value="Genomic_DNA"/>
</dbReference>
<dbReference type="KEGG" id="gai:IMCC3135_01475"/>
<dbReference type="Pfam" id="PF05036">
    <property type="entry name" value="SPOR"/>
    <property type="match status" value="1"/>
</dbReference>
<dbReference type="SUPFAM" id="SSF110997">
    <property type="entry name" value="Sporulation related repeat"/>
    <property type="match status" value="1"/>
</dbReference>
<organism evidence="3 4">
    <name type="scientific">Granulosicoccus antarcticus IMCC3135</name>
    <dbReference type="NCBI Taxonomy" id="1192854"/>
    <lineage>
        <taxon>Bacteria</taxon>
        <taxon>Pseudomonadati</taxon>
        <taxon>Pseudomonadota</taxon>
        <taxon>Gammaproteobacteria</taxon>
        <taxon>Chromatiales</taxon>
        <taxon>Granulosicoccaceae</taxon>
        <taxon>Granulosicoccus</taxon>
    </lineage>
</organism>
<evidence type="ECO:0000256" key="1">
    <source>
        <dbReference type="SAM" id="Phobius"/>
    </source>
</evidence>
<sequence length="207" mass="22437">MVSGPQSEPHSNRLFVLALGLLVGFVIGFVVLLSRIPVGMSSSDITASQVSPNAVSNRFQFYSLLPEQTIAQEEKVEQKEKEAAVREVVPAAKVIPPATRVVPGSVQSLTARSLAAESYAEIPPANIGRESYFLQAGNYLNAEDAEKSRAALLLLGMEAFIVARGESNGTIGHRVRIGPFYDQARINSAKERLKRNGINYKLIRVTG</sequence>
<feature type="transmembrane region" description="Helical" evidence="1">
    <location>
        <begin position="14"/>
        <end position="33"/>
    </location>
</feature>
<name>A0A2Z2NTH0_9GAMM</name>
<dbReference type="InterPro" id="IPR007730">
    <property type="entry name" value="SPOR-like_dom"/>
</dbReference>
<evidence type="ECO:0000313" key="4">
    <source>
        <dbReference type="Proteomes" id="UP000250079"/>
    </source>
</evidence>
<dbReference type="GO" id="GO:0051301">
    <property type="term" value="P:cell division"/>
    <property type="evidence" value="ECO:0007669"/>
    <property type="project" value="UniProtKB-KW"/>
</dbReference>
<dbReference type="Gene3D" id="3.30.70.1070">
    <property type="entry name" value="Sporulation related repeat"/>
    <property type="match status" value="1"/>
</dbReference>
<proteinExistence type="predicted"/>
<dbReference type="AlphaFoldDB" id="A0A2Z2NTH0"/>
<keyword evidence="4" id="KW-1185">Reference proteome</keyword>
<dbReference type="InterPro" id="IPR036680">
    <property type="entry name" value="SPOR-like_sf"/>
</dbReference>
<dbReference type="RefSeq" id="WP_088915962.1">
    <property type="nucleotide sequence ID" value="NZ_CP018632.1"/>
</dbReference>
<dbReference type="Proteomes" id="UP000250079">
    <property type="component" value="Chromosome"/>
</dbReference>